<evidence type="ECO:0000313" key="7">
    <source>
        <dbReference type="EMBL" id="OLN32695.1"/>
    </source>
</evidence>
<dbReference type="SUPFAM" id="SSF51338">
    <property type="entry name" value="Composite domain of metallo-dependent hydrolases"/>
    <property type="match status" value="2"/>
</dbReference>
<evidence type="ECO:0000313" key="8">
    <source>
        <dbReference type="Proteomes" id="UP000186102"/>
    </source>
</evidence>
<reference evidence="7 8" key="1">
    <citation type="submission" date="2016-09" db="EMBL/GenBank/DDBJ databases">
        <title>Complete genome of Desulfosporosinus sp. OL.</title>
        <authorList>
            <person name="Mardanov A."/>
            <person name="Beletsky A."/>
            <person name="Panova A."/>
            <person name="Karnachuk O."/>
            <person name="Ravin N."/>
        </authorList>
    </citation>
    <scope>NUCLEOTIDE SEQUENCE [LARGE SCALE GENOMIC DNA]</scope>
    <source>
        <strain evidence="7 8">OL</strain>
    </source>
</reference>
<comment type="caution">
    <text evidence="7">The sequence shown here is derived from an EMBL/GenBank/DDBJ whole genome shotgun (WGS) entry which is preliminary data.</text>
</comment>
<dbReference type="GO" id="GO:0016812">
    <property type="term" value="F:hydrolase activity, acting on carbon-nitrogen (but not peptide) bonds, in cyclic amides"/>
    <property type="evidence" value="ECO:0007669"/>
    <property type="project" value="TreeGrafter"/>
</dbReference>
<dbReference type="GO" id="GO:0046872">
    <property type="term" value="F:metal ion binding"/>
    <property type="evidence" value="ECO:0007669"/>
    <property type="project" value="UniProtKB-KW"/>
</dbReference>
<evidence type="ECO:0000256" key="3">
    <source>
        <dbReference type="ARBA" id="ARBA00022723"/>
    </source>
</evidence>
<feature type="domain" description="Amidohydrolase-related" evidence="6">
    <location>
        <begin position="49"/>
        <end position="437"/>
    </location>
</feature>
<dbReference type="SUPFAM" id="SSF51556">
    <property type="entry name" value="Metallo-dependent hydrolases"/>
    <property type="match status" value="1"/>
</dbReference>
<name>A0A1Q8QZF6_9FIRM</name>
<dbReference type="PANTHER" id="PTHR11647">
    <property type="entry name" value="HYDRANTOINASE/DIHYDROPYRIMIDINASE FAMILY MEMBER"/>
    <property type="match status" value="1"/>
</dbReference>
<evidence type="ECO:0000256" key="1">
    <source>
        <dbReference type="ARBA" id="ARBA00001947"/>
    </source>
</evidence>
<evidence type="ECO:0000256" key="2">
    <source>
        <dbReference type="ARBA" id="ARBA00008829"/>
    </source>
</evidence>
<dbReference type="InterPro" id="IPR006680">
    <property type="entry name" value="Amidohydro-rel"/>
</dbReference>
<dbReference type="Gene3D" id="2.30.40.10">
    <property type="entry name" value="Urease, subunit C, domain 1"/>
    <property type="match status" value="1"/>
</dbReference>
<keyword evidence="3" id="KW-0479">Metal-binding</keyword>
<organism evidence="7 8">
    <name type="scientific">Desulfosporosinus metallidurans</name>
    <dbReference type="NCBI Taxonomy" id="1888891"/>
    <lineage>
        <taxon>Bacteria</taxon>
        <taxon>Bacillati</taxon>
        <taxon>Bacillota</taxon>
        <taxon>Clostridia</taxon>
        <taxon>Eubacteriales</taxon>
        <taxon>Desulfitobacteriaceae</taxon>
        <taxon>Desulfosporosinus</taxon>
    </lineage>
</organism>
<dbReference type="Proteomes" id="UP000186102">
    <property type="component" value="Unassembled WGS sequence"/>
</dbReference>
<comment type="PTM">
    <text evidence="5">Carbamylation allows a single lysine to coordinate two divalent metal cations.</text>
</comment>
<evidence type="ECO:0000256" key="5">
    <source>
        <dbReference type="PIRSR" id="PIRSR611778-50"/>
    </source>
</evidence>
<keyword evidence="4" id="KW-0378">Hydrolase</keyword>
<feature type="modified residue" description="N6-carboxylysine" evidence="5">
    <location>
        <position position="150"/>
    </location>
</feature>
<evidence type="ECO:0000259" key="6">
    <source>
        <dbReference type="Pfam" id="PF01979"/>
    </source>
</evidence>
<dbReference type="InterPro" id="IPR032466">
    <property type="entry name" value="Metal_Hydrolase"/>
</dbReference>
<accession>A0A1Q8QZF6</accession>
<sequence>MGIVLNGGTIVTAADVYQADVRIEGESIVAIGYEIKQPGDQVINVDGCFLFPGGIDPHTHFDLPVGDMSTSDDFSSGTEAALMGGTTTILDFATQFKGETLKKGLQNWHLKADGKSFVDYGFHMAITNWNDRIVHEMKEIVQKEGVPSFKFYMAYKNVMQVDDSALLQALRQAGECGALVCVHCENGDVVDNLVQRARIQGHTAPLYHPLTRPPEAEAEATSRVITLAQIADAPLYIVHLTCSGALQAVTNAKLNGLEVYAETCPQYLLLDDSSYRAEGFNGAKYVISPPLRPIQHQEVLWSGLRTGVLDTIATDHCAFNYKGQKDLGLHDFSKIPSGAPGVETRMGLLYTYGVMTGKLTINQFVALTSTNAAKLFGLYPRKGTLAPGSDADIVVWDPRVSSVITVRTLHQQVDYTPFEGYKQIGQATHVFMRGTQVVQDAKLRVQQPTGIYLSRKPFLKRKVGGNDVQS</sequence>
<dbReference type="InterPro" id="IPR011059">
    <property type="entry name" value="Metal-dep_hydrolase_composite"/>
</dbReference>
<evidence type="ECO:0000256" key="4">
    <source>
        <dbReference type="ARBA" id="ARBA00022801"/>
    </source>
</evidence>
<dbReference type="EMBL" id="MLBF01000007">
    <property type="protein sequence ID" value="OLN32695.1"/>
    <property type="molecule type" value="Genomic_DNA"/>
</dbReference>
<comment type="cofactor">
    <cofactor evidence="1">
        <name>Zn(2+)</name>
        <dbReference type="ChEBI" id="CHEBI:29105"/>
    </cofactor>
</comment>
<dbReference type="GO" id="GO:0005829">
    <property type="term" value="C:cytosol"/>
    <property type="evidence" value="ECO:0007669"/>
    <property type="project" value="TreeGrafter"/>
</dbReference>
<dbReference type="RefSeq" id="WP_075364164.1">
    <property type="nucleotide sequence ID" value="NZ_MLBF01000007.1"/>
</dbReference>
<dbReference type="Gene3D" id="3.20.20.140">
    <property type="entry name" value="Metal-dependent hydrolases"/>
    <property type="match status" value="1"/>
</dbReference>
<dbReference type="PANTHER" id="PTHR11647:SF1">
    <property type="entry name" value="COLLAPSIN RESPONSE MEDIATOR PROTEIN"/>
    <property type="match status" value="1"/>
</dbReference>
<dbReference type="OrthoDB" id="9765462at2"/>
<protein>
    <submittedName>
        <fullName evidence="7">Dihydropyrimidinase</fullName>
    </submittedName>
</protein>
<dbReference type="InterPro" id="IPR050378">
    <property type="entry name" value="Metallo-dep_Hydrolases_sf"/>
</dbReference>
<proteinExistence type="inferred from homology"/>
<dbReference type="InterPro" id="IPR011778">
    <property type="entry name" value="Hydantoinase/dihydroPyrase"/>
</dbReference>
<dbReference type="Pfam" id="PF01979">
    <property type="entry name" value="Amidohydro_1"/>
    <property type="match status" value="1"/>
</dbReference>
<comment type="similarity">
    <text evidence="2">Belongs to the metallo-dependent hydrolases superfamily. Hydantoinase/dihydropyrimidinase family.</text>
</comment>
<dbReference type="AlphaFoldDB" id="A0A1Q8QZF6"/>
<dbReference type="NCBIfam" id="TIGR02033">
    <property type="entry name" value="D-hydantoinase"/>
    <property type="match status" value="1"/>
</dbReference>
<gene>
    <name evidence="7" type="ORF">DSOL_1446</name>
</gene>
<dbReference type="FunFam" id="3.20.20.140:FF:000076">
    <property type="entry name" value="Dihydropyrimidinase like 2"/>
    <property type="match status" value="1"/>
</dbReference>
<dbReference type="CDD" id="cd01314">
    <property type="entry name" value="D-HYD"/>
    <property type="match status" value="1"/>
</dbReference>
<keyword evidence="8" id="KW-1185">Reference proteome</keyword>
<dbReference type="STRING" id="1888891.DSOL_1446"/>